<dbReference type="RefSeq" id="WP_076996218.1">
    <property type="nucleotide sequence ID" value="NZ_MSPR01000011.1"/>
</dbReference>
<dbReference type="EMBL" id="MSPR01000011">
    <property type="protein sequence ID" value="ONK28490.1"/>
    <property type="molecule type" value="Genomic_DNA"/>
</dbReference>
<gene>
    <name evidence="2" type="ORF">BVE84_06315</name>
    <name evidence="1" type="ORF">BVE86_05680</name>
</gene>
<dbReference type="Proteomes" id="UP000188946">
    <property type="component" value="Unassembled WGS sequence"/>
</dbReference>
<name>A0AB36JQB7_9STRE</name>
<organism evidence="1 3">
    <name type="scientific">Streptococcus azizii</name>
    <dbReference type="NCBI Taxonomy" id="1579424"/>
    <lineage>
        <taxon>Bacteria</taxon>
        <taxon>Bacillati</taxon>
        <taxon>Bacillota</taxon>
        <taxon>Bacilli</taxon>
        <taxon>Lactobacillales</taxon>
        <taxon>Streptococcaceae</taxon>
        <taxon>Streptococcus</taxon>
    </lineage>
</organism>
<evidence type="ECO:0008006" key="5">
    <source>
        <dbReference type="Google" id="ProtNLM"/>
    </source>
</evidence>
<keyword evidence="4" id="KW-1185">Reference proteome</keyword>
<evidence type="ECO:0000313" key="3">
    <source>
        <dbReference type="Proteomes" id="UP000188600"/>
    </source>
</evidence>
<accession>A0AB36JQB7</accession>
<dbReference type="Proteomes" id="UP000188600">
    <property type="component" value="Unassembled WGS sequence"/>
</dbReference>
<evidence type="ECO:0000313" key="4">
    <source>
        <dbReference type="Proteomes" id="UP000188946"/>
    </source>
</evidence>
<comment type="caution">
    <text evidence="1">The sequence shown here is derived from an EMBL/GenBank/DDBJ whole genome shotgun (WGS) entry which is preliminary data.</text>
</comment>
<protein>
    <recommendedName>
        <fullName evidence="5">LXG domain-containing protein</fullName>
    </recommendedName>
</protein>
<sequence length="98" mass="11118">MTLMTNYYSQENYEGELAEIIRSLQKQAAQVQAGLLQKSQQKIQQEFDTDGKKSTLTTQIAMKNIYEQIDTAIKGKAGQALKETLERTLPQYDKVFPG</sequence>
<dbReference type="AlphaFoldDB" id="A0AB36JQB7"/>
<evidence type="ECO:0000313" key="1">
    <source>
        <dbReference type="EMBL" id="ONK27057.1"/>
    </source>
</evidence>
<evidence type="ECO:0000313" key="2">
    <source>
        <dbReference type="EMBL" id="ONK28490.1"/>
    </source>
</evidence>
<proteinExistence type="predicted"/>
<dbReference type="EMBL" id="MSPT01000011">
    <property type="protein sequence ID" value="ONK27057.1"/>
    <property type="molecule type" value="Genomic_DNA"/>
</dbReference>
<reference evidence="3 4" key="1">
    <citation type="submission" date="2016-12" db="EMBL/GenBank/DDBJ databases">
        <authorList>
            <person name="Gulvik C.A."/>
        </authorList>
    </citation>
    <scope>NUCLEOTIDE SEQUENCE [LARGE SCALE GENOMIC DNA]</scope>
    <source>
        <strain evidence="2 4">12-5202</strain>
        <strain evidence="1 3">12-5291</strain>
    </source>
</reference>